<evidence type="ECO:0000256" key="1">
    <source>
        <dbReference type="ARBA" id="ARBA00010429"/>
    </source>
</evidence>
<evidence type="ECO:0000313" key="10">
    <source>
        <dbReference type="EMBL" id="BDY12306.1"/>
    </source>
</evidence>
<evidence type="ECO:0000256" key="5">
    <source>
        <dbReference type="ARBA" id="ARBA00023002"/>
    </source>
</evidence>
<sequence>MKEQKINKIEKLKRQMKPADFFEKLPFIHAEALDEADRFYLKNFGIYNHKLAPETFTLRIRIPAGRIATAALKGVRDLACTAGGKIIVTSRAQLEVHGLDFPSALRMSHRIESFGLTSWQTYSDNFRNIVTDPLDGLEAANLVEVYDLVLAMQRYFLKNPDYVGMIPRKFNVAISGTKKQRTSFFGNDLYFALARKDGRVGFNLYAGGKNSETARSLDIFAEASQVPVLFRAVAEVYREEGPRASRSKARLFHMIEAVGIDGLRAKIAERLGKTLPSAGELLIEKAPLETRTALKNGTFAHRYTTRFGELSFDQFDEILHLCGTYGVKELRIGCDQNFYIPGLPEKVAFAKSTERYGGIVACAGSKYCVYSLMDTKKESDTLALEKCRRLGISLGFSGCLKGCARHAFSDIGLVGIRTKLFAEEVERGVRLYLGSEYTHGKRAARLILYSVPMRHLNAMIDLIADLFAQSGYRDFEDFSKEILNRYSEPALAFWLLLNHYRRHVLKENDLLLPEGMEHEDEKSYFIGRLLASGTAHDRSIVEYLQCQEAFPFREAIIYLERSCFKI</sequence>
<organism evidence="10 11">
    <name type="scientific">Hydrogenimonas cancrithermarum</name>
    <dbReference type="NCBI Taxonomy" id="2993563"/>
    <lineage>
        <taxon>Bacteria</taxon>
        <taxon>Pseudomonadati</taxon>
        <taxon>Campylobacterota</taxon>
        <taxon>Epsilonproteobacteria</taxon>
        <taxon>Campylobacterales</taxon>
        <taxon>Hydrogenimonadaceae</taxon>
        <taxon>Hydrogenimonas</taxon>
    </lineage>
</organism>
<keyword evidence="7" id="KW-0411">Iron-sulfur</keyword>
<dbReference type="Proteomes" id="UP001321445">
    <property type="component" value="Chromosome"/>
</dbReference>
<keyword evidence="11" id="KW-1185">Reference proteome</keyword>
<dbReference type="InterPro" id="IPR051329">
    <property type="entry name" value="NIR_SIR_4Fe-4S"/>
</dbReference>
<dbReference type="SUPFAM" id="SSF56014">
    <property type="entry name" value="Nitrite and sulphite reductase 4Fe-4S domain-like"/>
    <property type="match status" value="2"/>
</dbReference>
<evidence type="ECO:0000256" key="3">
    <source>
        <dbReference type="ARBA" id="ARBA00022617"/>
    </source>
</evidence>
<dbReference type="Pfam" id="PF01077">
    <property type="entry name" value="NIR_SIR"/>
    <property type="match status" value="1"/>
</dbReference>
<keyword evidence="6" id="KW-0408">Iron</keyword>
<keyword evidence="2" id="KW-0004">4Fe-4S</keyword>
<evidence type="ECO:0000256" key="2">
    <source>
        <dbReference type="ARBA" id="ARBA00022485"/>
    </source>
</evidence>
<evidence type="ECO:0000256" key="4">
    <source>
        <dbReference type="ARBA" id="ARBA00022723"/>
    </source>
</evidence>
<protein>
    <recommendedName>
        <fullName evidence="12">Ferredoxin--nitrite reductase</fullName>
    </recommendedName>
</protein>
<reference evidence="10 11" key="1">
    <citation type="submission" date="2023-03" db="EMBL/GenBank/DDBJ databases">
        <title>Description of Hydrogenimonas sp. ISO32.</title>
        <authorList>
            <person name="Mino S."/>
            <person name="Fukazawa S."/>
            <person name="Sawabe T."/>
        </authorList>
    </citation>
    <scope>NUCLEOTIDE SEQUENCE [LARGE SCALE GENOMIC DNA]</scope>
    <source>
        <strain evidence="10 11">ISO32</strain>
    </source>
</reference>
<feature type="domain" description="Nitrite/Sulfite reductase ferredoxin-like" evidence="9">
    <location>
        <begin position="54"/>
        <end position="100"/>
    </location>
</feature>
<evidence type="ECO:0000259" key="9">
    <source>
        <dbReference type="Pfam" id="PF03460"/>
    </source>
</evidence>
<keyword evidence="4" id="KW-0479">Metal-binding</keyword>
<dbReference type="PANTHER" id="PTHR32439">
    <property type="entry name" value="FERREDOXIN--NITRITE REDUCTASE, CHLOROPLASTIC"/>
    <property type="match status" value="1"/>
</dbReference>
<dbReference type="PRINTS" id="PR00397">
    <property type="entry name" value="SIROHAEM"/>
</dbReference>
<feature type="domain" description="Nitrite/sulphite reductase 4Fe-4S" evidence="8">
    <location>
        <begin position="123"/>
        <end position="274"/>
    </location>
</feature>
<dbReference type="Gene3D" id="3.30.413.10">
    <property type="entry name" value="Sulfite Reductase Hemoprotein, domain 1"/>
    <property type="match status" value="2"/>
</dbReference>
<dbReference type="PANTHER" id="PTHR32439:SF0">
    <property type="entry name" value="FERREDOXIN--NITRITE REDUCTASE, CHLOROPLASTIC"/>
    <property type="match status" value="1"/>
</dbReference>
<feature type="domain" description="Nitrite/Sulfite reductase ferredoxin-like" evidence="9">
    <location>
        <begin position="295"/>
        <end position="346"/>
    </location>
</feature>
<evidence type="ECO:0008006" key="12">
    <source>
        <dbReference type="Google" id="ProtNLM"/>
    </source>
</evidence>
<gene>
    <name evidence="10" type="ORF">HCR_06180</name>
</gene>
<dbReference type="InterPro" id="IPR006067">
    <property type="entry name" value="NO2/SO3_Rdtase_4Fe4S_dom"/>
</dbReference>
<evidence type="ECO:0000256" key="6">
    <source>
        <dbReference type="ARBA" id="ARBA00023004"/>
    </source>
</evidence>
<dbReference type="EMBL" id="AP027370">
    <property type="protein sequence ID" value="BDY12306.1"/>
    <property type="molecule type" value="Genomic_DNA"/>
</dbReference>
<proteinExistence type="inferred from homology"/>
<dbReference type="InterPro" id="IPR006066">
    <property type="entry name" value="NO2/SO3_Rdtase_FeS/sirohaem_BS"/>
</dbReference>
<dbReference type="InterPro" id="IPR036136">
    <property type="entry name" value="Nit/Sulf_reduc_fer-like_dom_sf"/>
</dbReference>
<dbReference type="InterPro" id="IPR045854">
    <property type="entry name" value="NO2/SO3_Rdtase_4Fe4S_sf"/>
</dbReference>
<comment type="similarity">
    <text evidence="1">Belongs to the nitrite and sulfite reductase 4Fe-4S domain family.</text>
</comment>
<evidence type="ECO:0000256" key="7">
    <source>
        <dbReference type="ARBA" id="ARBA00023014"/>
    </source>
</evidence>
<accession>A0ABM8FJ48</accession>
<name>A0ABM8FJ48_9BACT</name>
<evidence type="ECO:0000259" key="8">
    <source>
        <dbReference type="Pfam" id="PF01077"/>
    </source>
</evidence>
<dbReference type="PROSITE" id="PS00365">
    <property type="entry name" value="NIR_SIR"/>
    <property type="match status" value="1"/>
</dbReference>
<dbReference type="Pfam" id="PF03460">
    <property type="entry name" value="NIR_SIR_ferr"/>
    <property type="match status" value="2"/>
</dbReference>
<dbReference type="SUPFAM" id="SSF55124">
    <property type="entry name" value="Nitrite/Sulfite reductase N-terminal domain-like"/>
    <property type="match status" value="2"/>
</dbReference>
<dbReference type="RefSeq" id="WP_286337509.1">
    <property type="nucleotide sequence ID" value="NZ_AP027370.1"/>
</dbReference>
<dbReference type="InterPro" id="IPR005117">
    <property type="entry name" value="NiRdtase/SiRdtase_haem-b_fer"/>
</dbReference>
<keyword evidence="3" id="KW-0349">Heme</keyword>
<evidence type="ECO:0000313" key="11">
    <source>
        <dbReference type="Proteomes" id="UP001321445"/>
    </source>
</evidence>
<keyword evidence="5" id="KW-0560">Oxidoreductase</keyword>
<dbReference type="Gene3D" id="3.90.480.20">
    <property type="match status" value="1"/>
</dbReference>